<gene>
    <name evidence="9" type="ORF">TGP89_243710</name>
</gene>
<dbReference type="FunFam" id="3.50.7.10:FF:000002">
    <property type="entry name" value="T-complex protein 1 subunit beta"/>
    <property type="match status" value="1"/>
</dbReference>
<protein>
    <recommendedName>
        <fullName evidence="7">CCT-beta</fullName>
    </recommendedName>
</protein>
<evidence type="ECO:0000313" key="9">
    <source>
        <dbReference type="EMBL" id="KFG34288.1"/>
    </source>
</evidence>
<dbReference type="InterPro" id="IPR012716">
    <property type="entry name" value="Chap_CCT_beta"/>
</dbReference>
<dbReference type="NCBIfam" id="TIGR02341">
    <property type="entry name" value="chap_CCT_beta"/>
    <property type="match status" value="1"/>
</dbReference>
<sequence length="601" mass="65412">MLHTWYDTETLWTRTFLYDATESRGCRVCGFLSQISEGGVPDVLQRGAQQDRGETARLQYFVGAIAVGELVKSTLGPKGLDKILTPMQGVEGGRNGRTIITNDGATILKSVWLDNPAAKILADVALQQDTVCGDGTTGVVVLASELLKQAEELVNQNIHPQIITAGYRKALAVARKRLQEISFGCEDDGLREYLMKVARTTLSSKLLTHEKEHFAKIAVDAILRLKEHASSLELVHIIKKPGGGLRDSFLDEGFILEKRIGTCQPKVQEDCRVMVANTPMDTDKIKIYGARVSVDSFEAVQALELAEKEKMKQKVDKIAAYGCNVFINRQLIYNYPEQIFQDHKVIAIEHADFDGMERLAAALGAEIISTFDAPDPSKLGYCKKMEEIMIGEDKVIRFSGCKRGEACTIVLRGGSEHGLEEAERSLHDALAILSQLVLEQKGEKQSGLDTSASLKVDGKVDKASQLANPTGAQPLVVCGGGAAELAMAAAVEELARTEEGKVSLAIEAFAKALRQIPTIILENGGLDSADIVSRLRVAHLRGEHTMGVDMDSGSVADMKVKGVLEAYKSKLSQICFAAEAAEMIVRVDDIIRCAPRERSGM</sequence>
<evidence type="ECO:0000256" key="5">
    <source>
        <dbReference type="ARBA" id="ARBA00022840"/>
    </source>
</evidence>
<dbReference type="Proteomes" id="UP000028828">
    <property type="component" value="Unassembled WGS sequence"/>
</dbReference>
<evidence type="ECO:0000256" key="1">
    <source>
        <dbReference type="ARBA" id="ARBA00004496"/>
    </source>
</evidence>
<keyword evidence="3" id="KW-0963">Cytoplasm</keyword>
<dbReference type="InterPro" id="IPR017998">
    <property type="entry name" value="Chaperone_TCP-1"/>
</dbReference>
<evidence type="ECO:0000256" key="4">
    <source>
        <dbReference type="ARBA" id="ARBA00022741"/>
    </source>
</evidence>
<dbReference type="PROSITE" id="PS00751">
    <property type="entry name" value="TCP1_2"/>
    <property type="match status" value="1"/>
</dbReference>
<keyword evidence="6 8" id="KW-0143">Chaperone</keyword>
<dbReference type="GO" id="GO:0051082">
    <property type="term" value="F:unfolded protein binding"/>
    <property type="evidence" value="ECO:0007669"/>
    <property type="project" value="InterPro"/>
</dbReference>
<name>A0A086JQ70_TOXGO</name>
<keyword evidence="5 8" id="KW-0067">ATP-binding</keyword>
<dbReference type="PANTHER" id="PTHR11353">
    <property type="entry name" value="CHAPERONIN"/>
    <property type="match status" value="1"/>
</dbReference>
<dbReference type="SUPFAM" id="SSF54849">
    <property type="entry name" value="GroEL-intermediate domain like"/>
    <property type="match status" value="1"/>
</dbReference>
<evidence type="ECO:0000256" key="3">
    <source>
        <dbReference type="ARBA" id="ARBA00022490"/>
    </source>
</evidence>
<evidence type="ECO:0000313" key="10">
    <source>
        <dbReference type="Proteomes" id="UP000028828"/>
    </source>
</evidence>
<comment type="caution">
    <text evidence="9">The sequence shown here is derived from an EMBL/GenBank/DDBJ whole genome shotgun (WGS) entry which is preliminary data.</text>
</comment>
<dbReference type="Gene3D" id="1.10.560.10">
    <property type="entry name" value="GroEL-like equatorial domain"/>
    <property type="match status" value="1"/>
</dbReference>
<dbReference type="AlphaFoldDB" id="A0A086JQ70"/>
<reference evidence="9 10" key="1">
    <citation type="submission" date="2014-03" db="EMBL/GenBank/DDBJ databases">
        <authorList>
            <person name="Sibley D."/>
            <person name="Venepally P."/>
            <person name="Karamycheva S."/>
            <person name="Hadjithomas M."/>
            <person name="Khan A."/>
            <person name="Brunk B."/>
            <person name="Roos D."/>
            <person name="Caler E."/>
            <person name="Lorenzi H."/>
        </authorList>
    </citation>
    <scope>NUCLEOTIDE SEQUENCE [LARGE SCALE GENOMIC DNA]</scope>
    <source>
        <strain evidence="10">p89</strain>
    </source>
</reference>
<dbReference type="InterPro" id="IPR027413">
    <property type="entry name" value="GROEL-like_equatorial_sf"/>
</dbReference>
<comment type="similarity">
    <text evidence="2 8">Belongs to the TCP-1 chaperonin family.</text>
</comment>
<dbReference type="InterPro" id="IPR027409">
    <property type="entry name" value="GroEL-like_apical_dom_sf"/>
</dbReference>
<evidence type="ECO:0000256" key="2">
    <source>
        <dbReference type="ARBA" id="ARBA00008020"/>
    </source>
</evidence>
<dbReference type="GO" id="GO:0005832">
    <property type="term" value="C:chaperonin-containing T-complex"/>
    <property type="evidence" value="ECO:0007669"/>
    <property type="project" value="InterPro"/>
</dbReference>
<dbReference type="GO" id="GO:0140662">
    <property type="term" value="F:ATP-dependent protein folding chaperone"/>
    <property type="evidence" value="ECO:0007669"/>
    <property type="project" value="InterPro"/>
</dbReference>
<dbReference type="PRINTS" id="PR00304">
    <property type="entry name" value="TCOMPLEXTCP1"/>
</dbReference>
<dbReference type="EMBL" id="AEYI02001685">
    <property type="protein sequence ID" value="KFG34288.1"/>
    <property type="molecule type" value="Genomic_DNA"/>
</dbReference>
<evidence type="ECO:0000256" key="6">
    <source>
        <dbReference type="ARBA" id="ARBA00023186"/>
    </source>
</evidence>
<dbReference type="InterPro" id="IPR027410">
    <property type="entry name" value="TCP-1-like_intermed_sf"/>
</dbReference>
<dbReference type="GO" id="GO:0005524">
    <property type="term" value="F:ATP binding"/>
    <property type="evidence" value="ECO:0007669"/>
    <property type="project" value="UniProtKB-KW"/>
</dbReference>
<comment type="subcellular location">
    <subcellularLocation>
        <location evidence="1">Cytoplasm</location>
    </subcellularLocation>
</comment>
<dbReference type="Pfam" id="PF00118">
    <property type="entry name" value="Cpn60_TCP1"/>
    <property type="match status" value="2"/>
</dbReference>
<keyword evidence="4 8" id="KW-0547">Nucleotide-binding</keyword>
<accession>A0A086JQ70</accession>
<dbReference type="InterPro" id="IPR002194">
    <property type="entry name" value="Chaperonin_TCP-1_CS"/>
</dbReference>
<dbReference type="SUPFAM" id="SSF52029">
    <property type="entry name" value="GroEL apical domain-like"/>
    <property type="match status" value="1"/>
</dbReference>
<dbReference type="VEuPathDB" id="ToxoDB:TGP89_243710"/>
<organism evidence="9 10">
    <name type="scientific">Toxoplasma gondii p89</name>
    <dbReference type="NCBI Taxonomy" id="943119"/>
    <lineage>
        <taxon>Eukaryota</taxon>
        <taxon>Sar</taxon>
        <taxon>Alveolata</taxon>
        <taxon>Apicomplexa</taxon>
        <taxon>Conoidasida</taxon>
        <taxon>Coccidia</taxon>
        <taxon>Eucoccidiorida</taxon>
        <taxon>Eimeriorina</taxon>
        <taxon>Sarcocystidae</taxon>
        <taxon>Toxoplasma</taxon>
    </lineage>
</organism>
<dbReference type="GO" id="GO:0016887">
    <property type="term" value="F:ATP hydrolysis activity"/>
    <property type="evidence" value="ECO:0007669"/>
    <property type="project" value="InterPro"/>
</dbReference>
<dbReference type="SUPFAM" id="SSF48592">
    <property type="entry name" value="GroEL equatorial domain-like"/>
    <property type="match status" value="1"/>
</dbReference>
<dbReference type="Gene3D" id="3.50.7.10">
    <property type="entry name" value="GroEL"/>
    <property type="match status" value="1"/>
</dbReference>
<evidence type="ECO:0000256" key="7">
    <source>
        <dbReference type="ARBA" id="ARBA00033237"/>
    </source>
</evidence>
<dbReference type="PROSITE" id="PS00750">
    <property type="entry name" value="TCP1_1"/>
    <property type="match status" value="1"/>
</dbReference>
<dbReference type="Gene3D" id="3.30.260.10">
    <property type="entry name" value="TCP-1-like chaperonin intermediate domain"/>
    <property type="match status" value="1"/>
</dbReference>
<evidence type="ECO:0000256" key="8">
    <source>
        <dbReference type="RuleBase" id="RU004187"/>
    </source>
</evidence>
<dbReference type="InterPro" id="IPR002423">
    <property type="entry name" value="Cpn60/GroEL/TCP-1"/>
</dbReference>
<dbReference type="OrthoDB" id="10248520at2759"/>
<proteinExistence type="inferred from homology"/>